<dbReference type="Pfam" id="PF14243">
    <property type="entry name" value="R2K_3"/>
    <property type="match status" value="1"/>
</dbReference>
<accession>A0A931E6B0</accession>
<protein>
    <submittedName>
        <fullName evidence="2">ATP-grasp domain-containing protein</fullName>
    </submittedName>
</protein>
<reference evidence="2" key="1">
    <citation type="submission" date="2020-11" db="EMBL/GenBank/DDBJ databases">
        <title>Bacterial whole genome sequence for Panacibacter sp. DH6.</title>
        <authorList>
            <person name="Le V."/>
            <person name="Ko S."/>
            <person name="Ahn C.-Y."/>
            <person name="Oh H.-M."/>
        </authorList>
    </citation>
    <scope>NUCLEOTIDE SEQUENCE</scope>
    <source>
        <strain evidence="2">DH6</strain>
    </source>
</reference>
<evidence type="ECO:0000313" key="2">
    <source>
        <dbReference type="EMBL" id="MBG9376967.1"/>
    </source>
</evidence>
<dbReference type="InterPro" id="IPR025643">
    <property type="entry name" value="R2K_3"/>
</dbReference>
<gene>
    <name evidence="2" type="ORF">I5907_12040</name>
</gene>
<proteinExistence type="predicted"/>
<dbReference type="EMBL" id="JADWYR010000002">
    <property type="protein sequence ID" value="MBG9376967.1"/>
    <property type="molecule type" value="Genomic_DNA"/>
</dbReference>
<sequence length="304" mass="35210">MNILFCDNPFENKASVDIDYEDESVSAKQNGFATQLFSYESLTKDKDAEFATRRIKHSDTLQKIVYRGWMLKPNQYTSLYNALLTKNYKLINSPTEYQNCHYLPDSYKFITGHTPKTIWLTVENQQVDYDKVFNDIATFGNSPLIVKDFVKSQKHYWDTACFIPLATDKDKVKSVIEKFVGLQNSDLNEGLVVREFIELNDLTIHSKSGMPLKQEYRLFFLNGQLLGCYDYWEEGEYSADEHPPLDIFKNIAKNIESNFFSMDIAKTKSGEWIIIELGDGQVAGLPDKVDRLQFYNLARQYYGS</sequence>
<feature type="domain" description="ATP-grasp" evidence="1">
    <location>
        <begin position="140"/>
        <end position="288"/>
    </location>
</feature>
<dbReference type="AlphaFoldDB" id="A0A931E6B0"/>
<comment type="caution">
    <text evidence="2">The sequence shown here is derived from an EMBL/GenBank/DDBJ whole genome shotgun (WGS) entry which is preliminary data.</text>
</comment>
<organism evidence="2 3">
    <name type="scientific">Panacibacter microcysteis</name>
    <dbReference type="NCBI Taxonomy" id="2793269"/>
    <lineage>
        <taxon>Bacteria</taxon>
        <taxon>Pseudomonadati</taxon>
        <taxon>Bacteroidota</taxon>
        <taxon>Chitinophagia</taxon>
        <taxon>Chitinophagales</taxon>
        <taxon>Chitinophagaceae</taxon>
        <taxon>Panacibacter</taxon>
    </lineage>
</organism>
<dbReference type="Proteomes" id="UP000628448">
    <property type="component" value="Unassembled WGS sequence"/>
</dbReference>
<keyword evidence="3" id="KW-1185">Reference proteome</keyword>
<evidence type="ECO:0000313" key="3">
    <source>
        <dbReference type="Proteomes" id="UP000628448"/>
    </source>
</evidence>
<evidence type="ECO:0000259" key="1">
    <source>
        <dbReference type="Pfam" id="PF14243"/>
    </source>
</evidence>
<name>A0A931E6B0_9BACT</name>